<evidence type="ECO:0000313" key="5">
    <source>
        <dbReference type="EMBL" id="CAK9109095.1"/>
    </source>
</evidence>
<evidence type="ECO:0000256" key="4">
    <source>
        <dbReference type="SAM" id="SignalP"/>
    </source>
</evidence>
<keyword evidence="3" id="KW-0560">Oxidoreductase</keyword>
<gene>
    <name evidence="5" type="ORF">SCF082_LOCUS50708</name>
</gene>
<keyword evidence="4" id="KW-0732">Signal</keyword>
<keyword evidence="2" id="KW-0521">NADP</keyword>
<reference evidence="5 6" key="1">
    <citation type="submission" date="2024-02" db="EMBL/GenBank/DDBJ databases">
        <authorList>
            <person name="Chen Y."/>
            <person name="Shah S."/>
            <person name="Dougan E. K."/>
            <person name="Thang M."/>
            <person name="Chan C."/>
        </authorList>
    </citation>
    <scope>NUCLEOTIDE SEQUENCE [LARGE SCALE GENOMIC DNA]</scope>
</reference>
<keyword evidence="6" id="KW-1185">Reference proteome</keyword>
<name>A0ABP0S9Y2_9DINO</name>
<dbReference type="EMBL" id="CAXAMM010043228">
    <property type="protein sequence ID" value="CAK9109095.1"/>
    <property type="molecule type" value="Genomic_DNA"/>
</dbReference>
<dbReference type="Proteomes" id="UP001642464">
    <property type="component" value="Unassembled WGS sequence"/>
</dbReference>
<protein>
    <submittedName>
        <fullName evidence="5">Uncharacterized oxidoreductase C736.13</fullName>
    </submittedName>
</protein>
<evidence type="ECO:0000256" key="2">
    <source>
        <dbReference type="ARBA" id="ARBA00022857"/>
    </source>
</evidence>
<dbReference type="SUPFAM" id="SSF51735">
    <property type="entry name" value="NAD(P)-binding Rossmann-fold domains"/>
    <property type="match status" value="1"/>
</dbReference>
<sequence>MAPLWRGAVASLPLALVAEVPDEGAMKIREGLAAVEWCAMMMNFQPQELLEQCCYQVSSSSACAMELADSVGAKCCRSDTEMSGFYGFLLPPRSFSLNGRPNDMDPCSTRAPDVQCLFSWNNFHILGPQPLEELRALGLLGTEEGHMVSLHATTSPPLMDVVQVNSLAEEVPIFYHRLFHEYAEVAPQALWEYTHYVQHRQSFRPLARRGRGCEQPEAAEAKAMADTTALPWLALRWLERGNPPFNSFVNLGARDGVGDDPLQFLLQDPRHVDFALAVEMDPEYCQRHRQHLPHVQVLCLQVSEATMPEILQKVPRAARSTTPRLDVLKVDLDGADCDAALGFLSSVRAKLVVLEADNCLSVLEKLPPLSGKCVAITGCTTGLGFYLAELAARKGAAKVLLLNRPSDRASKAEKSISEKAVGSKVLTVPCDLMSFESVRHAAAQVQAELGSQAVGVAKRDEPGLDVLALNAGVMALNDIRTSEGYDVQMHTNQLAHVLLLSKLMPQLEAKGEARVVFHSSSARDVPYCDLDVAKYFQKAEPGTLGGNHTCIMSEASGLCGGPWTRYHMTKLANAAYAMKLHEELQARGSKVKSLAVDPGASVTELQRTSITQGNMSNCLANVMMSGSSAQSAADGSTPLAMACFSPEADSGDFYLPEHGFVGRPIKSISKGVPVVFDGLPPPLRFSLHEHPQLASWGGLTVWGCSLSYQVRMLKPLGYHLVWYGAGNAIYVHRSVSTRLGLPRLDEVDCYVTSVVMAMWPSGRRMRRWFYEDPLNQSLAEARAAVAKHLQGRPYTLTI</sequence>
<accession>A0ABP0S9Y2</accession>
<dbReference type="PANTHER" id="PTHR24320">
    <property type="entry name" value="RETINOL DEHYDROGENASE"/>
    <property type="match status" value="1"/>
</dbReference>
<evidence type="ECO:0000256" key="3">
    <source>
        <dbReference type="ARBA" id="ARBA00023002"/>
    </source>
</evidence>
<dbReference type="InterPro" id="IPR002347">
    <property type="entry name" value="SDR_fam"/>
</dbReference>
<comment type="similarity">
    <text evidence="1">Belongs to the short-chain dehydrogenases/reductases (SDR) family.</text>
</comment>
<comment type="caution">
    <text evidence="5">The sequence shown here is derived from an EMBL/GenBank/DDBJ whole genome shotgun (WGS) entry which is preliminary data.</text>
</comment>
<feature type="signal peptide" evidence="4">
    <location>
        <begin position="1"/>
        <end position="18"/>
    </location>
</feature>
<dbReference type="Pfam" id="PF00106">
    <property type="entry name" value="adh_short"/>
    <property type="match status" value="1"/>
</dbReference>
<proteinExistence type="inferred from homology"/>
<evidence type="ECO:0000256" key="1">
    <source>
        <dbReference type="ARBA" id="ARBA00006484"/>
    </source>
</evidence>
<evidence type="ECO:0000313" key="6">
    <source>
        <dbReference type="Proteomes" id="UP001642464"/>
    </source>
</evidence>
<organism evidence="5 6">
    <name type="scientific">Durusdinium trenchii</name>
    <dbReference type="NCBI Taxonomy" id="1381693"/>
    <lineage>
        <taxon>Eukaryota</taxon>
        <taxon>Sar</taxon>
        <taxon>Alveolata</taxon>
        <taxon>Dinophyceae</taxon>
        <taxon>Suessiales</taxon>
        <taxon>Symbiodiniaceae</taxon>
        <taxon>Durusdinium</taxon>
    </lineage>
</organism>
<dbReference type="Gene3D" id="3.40.50.720">
    <property type="entry name" value="NAD(P)-binding Rossmann-like Domain"/>
    <property type="match status" value="1"/>
</dbReference>
<dbReference type="PANTHER" id="PTHR24320:SF282">
    <property type="entry name" value="WW DOMAIN-CONTAINING OXIDOREDUCTASE"/>
    <property type="match status" value="1"/>
</dbReference>
<dbReference type="InterPro" id="IPR036291">
    <property type="entry name" value="NAD(P)-bd_dom_sf"/>
</dbReference>
<feature type="chain" id="PRO_5046533945" evidence="4">
    <location>
        <begin position="19"/>
        <end position="798"/>
    </location>
</feature>